<gene>
    <name evidence="4" type="ORF">Q6348_09090</name>
</gene>
<dbReference type="Proteomes" id="UP001232536">
    <property type="component" value="Unassembled WGS sequence"/>
</dbReference>
<keyword evidence="5" id="KW-1185">Reference proteome</keyword>
<proteinExistence type="predicted"/>
<dbReference type="RefSeq" id="WP_304600977.1">
    <property type="nucleotide sequence ID" value="NZ_JAUQYO010000001.1"/>
</dbReference>
<evidence type="ECO:0000313" key="5">
    <source>
        <dbReference type="Proteomes" id="UP001232536"/>
    </source>
</evidence>
<organism evidence="4 5">
    <name type="scientific">Actinotalea lenta</name>
    <dbReference type="NCBI Taxonomy" id="3064654"/>
    <lineage>
        <taxon>Bacteria</taxon>
        <taxon>Bacillati</taxon>
        <taxon>Actinomycetota</taxon>
        <taxon>Actinomycetes</taxon>
        <taxon>Micrococcales</taxon>
        <taxon>Cellulomonadaceae</taxon>
        <taxon>Actinotalea</taxon>
    </lineage>
</organism>
<keyword evidence="2" id="KW-0812">Transmembrane</keyword>
<evidence type="ECO:0000256" key="1">
    <source>
        <dbReference type="SAM" id="MobiDB-lite"/>
    </source>
</evidence>
<dbReference type="PANTHER" id="PTHR37938:SF1">
    <property type="entry name" value="BLL0215 PROTEIN"/>
    <property type="match status" value="1"/>
</dbReference>
<feature type="domain" description="YdbS-like PH" evidence="3">
    <location>
        <begin position="79"/>
        <end position="148"/>
    </location>
</feature>
<dbReference type="Pfam" id="PF03703">
    <property type="entry name" value="bPH_2"/>
    <property type="match status" value="1"/>
</dbReference>
<evidence type="ECO:0000256" key="2">
    <source>
        <dbReference type="SAM" id="Phobius"/>
    </source>
</evidence>
<comment type="caution">
    <text evidence="4">The sequence shown here is derived from an EMBL/GenBank/DDBJ whole genome shotgun (WGS) entry which is preliminary data.</text>
</comment>
<keyword evidence="2" id="KW-1133">Transmembrane helix</keyword>
<dbReference type="InterPro" id="IPR005182">
    <property type="entry name" value="YdbS-like_PH"/>
</dbReference>
<feature type="region of interest" description="Disordered" evidence="1">
    <location>
        <begin position="162"/>
        <end position="188"/>
    </location>
</feature>
<evidence type="ECO:0000259" key="3">
    <source>
        <dbReference type="Pfam" id="PF03703"/>
    </source>
</evidence>
<feature type="transmembrane region" description="Helical" evidence="2">
    <location>
        <begin position="21"/>
        <end position="45"/>
    </location>
</feature>
<feature type="transmembrane region" description="Helical" evidence="2">
    <location>
        <begin position="57"/>
        <end position="80"/>
    </location>
</feature>
<sequence length="188" mass="20709">MVKESMLARGEKVIFTAHAHWKNLVVPVLVTLLALAVLLLALLVWLPDPATQAWQRWTVAVLATALAVAFGLWPALAWFASTDTLTTRRLISRRGVLSREGREIPIERVQSVTYRRTLLERMLGCGTLIVQTAGETSDVELTDVAHLERRILQVQELLLREEIPAEGNPPVSDEAGTDGGDDTGRDAP</sequence>
<dbReference type="PANTHER" id="PTHR37938">
    <property type="entry name" value="BLL0215 PROTEIN"/>
    <property type="match status" value="1"/>
</dbReference>
<evidence type="ECO:0000313" key="4">
    <source>
        <dbReference type="EMBL" id="MDO8107348.1"/>
    </source>
</evidence>
<accession>A0ABT9DB23</accession>
<protein>
    <submittedName>
        <fullName evidence="4">PH domain-containing protein</fullName>
    </submittedName>
</protein>
<dbReference type="EMBL" id="JAUQYP010000001">
    <property type="protein sequence ID" value="MDO8107348.1"/>
    <property type="molecule type" value="Genomic_DNA"/>
</dbReference>
<name>A0ABT9DB23_9CELL</name>
<reference evidence="4 5" key="1">
    <citation type="submission" date="2023-07" db="EMBL/GenBank/DDBJ databases">
        <title>Description of novel actinomycetes strains, isolated from tidal flat sediment.</title>
        <authorList>
            <person name="Lu C."/>
        </authorList>
    </citation>
    <scope>NUCLEOTIDE SEQUENCE [LARGE SCALE GENOMIC DNA]</scope>
    <source>
        <strain evidence="4 5">SYSU T00b441</strain>
    </source>
</reference>
<keyword evidence="2" id="KW-0472">Membrane</keyword>